<dbReference type="NCBIfam" id="TIGR01985">
    <property type="entry name" value="phasin_2"/>
    <property type="match status" value="1"/>
</dbReference>
<comment type="caution">
    <text evidence="2">The sequence shown here is derived from an EMBL/GenBank/DDBJ whole genome shotgun (WGS) entry which is preliminary data.</text>
</comment>
<feature type="domain" description="Phasin" evidence="1">
    <location>
        <begin position="49"/>
        <end position="112"/>
    </location>
</feature>
<accession>A0ABQ6AWI6</accession>
<dbReference type="InterPro" id="IPR010234">
    <property type="entry name" value="Phasin_subfam-2"/>
</dbReference>
<evidence type="ECO:0000313" key="3">
    <source>
        <dbReference type="Proteomes" id="UP001156905"/>
    </source>
</evidence>
<evidence type="ECO:0000259" key="1">
    <source>
        <dbReference type="Pfam" id="PF09361"/>
    </source>
</evidence>
<name>A0ABQ6AWI6_9BRAD</name>
<dbReference type="EMBL" id="BSOW01000003">
    <property type="protein sequence ID" value="GLR84501.1"/>
    <property type="molecule type" value="Genomic_DNA"/>
</dbReference>
<dbReference type="InterPro" id="IPR018968">
    <property type="entry name" value="Phasin"/>
</dbReference>
<gene>
    <name evidence="2" type="ORF">GCM10007857_12110</name>
</gene>
<dbReference type="Pfam" id="PF09361">
    <property type="entry name" value="Phasin_2"/>
    <property type="match status" value="1"/>
</dbReference>
<sequence length="116" mass="13002">MAEINPSAEKFRTMLSEALGRLRKANTEYFELLEKGLSASPLPIAGQAREFCDYMQRNVIATFDLGDKLVQAKDVQDALKIQSEFFQDQMRSLTDQARNMGESAMKSASGMFTPKV</sequence>
<organism evidence="2 3">
    <name type="scientific">Bradyrhizobium iriomotense</name>
    <dbReference type="NCBI Taxonomy" id="441950"/>
    <lineage>
        <taxon>Bacteria</taxon>
        <taxon>Pseudomonadati</taxon>
        <taxon>Pseudomonadota</taxon>
        <taxon>Alphaproteobacteria</taxon>
        <taxon>Hyphomicrobiales</taxon>
        <taxon>Nitrobacteraceae</taxon>
        <taxon>Bradyrhizobium</taxon>
    </lineage>
</organism>
<dbReference type="Proteomes" id="UP001156905">
    <property type="component" value="Unassembled WGS sequence"/>
</dbReference>
<evidence type="ECO:0000313" key="2">
    <source>
        <dbReference type="EMBL" id="GLR84501.1"/>
    </source>
</evidence>
<reference evidence="3" key="1">
    <citation type="journal article" date="2019" name="Int. J. Syst. Evol. Microbiol.">
        <title>The Global Catalogue of Microorganisms (GCM) 10K type strain sequencing project: providing services to taxonomists for standard genome sequencing and annotation.</title>
        <authorList>
            <consortium name="The Broad Institute Genomics Platform"/>
            <consortium name="The Broad Institute Genome Sequencing Center for Infectious Disease"/>
            <person name="Wu L."/>
            <person name="Ma J."/>
        </authorList>
    </citation>
    <scope>NUCLEOTIDE SEQUENCE [LARGE SCALE GENOMIC DNA]</scope>
    <source>
        <strain evidence="3">NBRC 102520</strain>
    </source>
</reference>
<protein>
    <submittedName>
        <fullName evidence="2">Phasin</fullName>
    </submittedName>
</protein>
<dbReference type="RefSeq" id="WP_284262233.1">
    <property type="nucleotide sequence ID" value="NZ_BSOW01000003.1"/>
</dbReference>
<keyword evidence="3" id="KW-1185">Reference proteome</keyword>
<proteinExistence type="predicted"/>